<dbReference type="RefSeq" id="WP_289166202.1">
    <property type="nucleotide sequence ID" value="NZ_JASZZN010000021.1"/>
</dbReference>
<reference evidence="2 3" key="1">
    <citation type="submission" date="2023-06" db="EMBL/GenBank/DDBJ databases">
        <title>Roseiconus lacunae JC819 isolated from Gulf of Mannar region, Tamil Nadu.</title>
        <authorList>
            <person name="Pk S."/>
            <person name="Ch S."/>
            <person name="Ch V.R."/>
        </authorList>
    </citation>
    <scope>NUCLEOTIDE SEQUENCE [LARGE SCALE GENOMIC DNA]</scope>
    <source>
        <strain evidence="2 3">JC819</strain>
    </source>
</reference>
<dbReference type="Proteomes" id="UP001239462">
    <property type="component" value="Unassembled WGS sequence"/>
</dbReference>
<proteinExistence type="predicted"/>
<dbReference type="EMBL" id="JASZZN010000021">
    <property type="protein sequence ID" value="MDM4018395.1"/>
    <property type="molecule type" value="Genomic_DNA"/>
</dbReference>
<keyword evidence="3" id="KW-1185">Reference proteome</keyword>
<organism evidence="2 3">
    <name type="scientific">Roseiconus lacunae</name>
    <dbReference type="NCBI Taxonomy" id="2605694"/>
    <lineage>
        <taxon>Bacteria</taxon>
        <taxon>Pseudomonadati</taxon>
        <taxon>Planctomycetota</taxon>
        <taxon>Planctomycetia</taxon>
        <taxon>Pirellulales</taxon>
        <taxon>Pirellulaceae</taxon>
        <taxon>Roseiconus</taxon>
    </lineage>
</organism>
<protein>
    <recommendedName>
        <fullName evidence="4">Carboxypeptidase regulatory-like domain-containing protein</fullName>
    </recommendedName>
</protein>
<dbReference type="SUPFAM" id="SSF49478">
    <property type="entry name" value="Cna protein B-type domain"/>
    <property type="match status" value="1"/>
</dbReference>
<name>A0ABT7PPK2_9BACT</name>
<feature type="signal peptide" evidence="1">
    <location>
        <begin position="1"/>
        <end position="38"/>
    </location>
</feature>
<keyword evidence="1" id="KW-0732">Signal</keyword>
<feature type="chain" id="PRO_5045448491" description="Carboxypeptidase regulatory-like domain-containing protein" evidence="1">
    <location>
        <begin position="39"/>
        <end position="391"/>
    </location>
</feature>
<evidence type="ECO:0000313" key="2">
    <source>
        <dbReference type="EMBL" id="MDM4018395.1"/>
    </source>
</evidence>
<evidence type="ECO:0000313" key="3">
    <source>
        <dbReference type="Proteomes" id="UP001239462"/>
    </source>
</evidence>
<sequence length="391" mass="39559">MIRKSQVMRSIRQGILRLERFCVAALCAATLAPSTSVAQPTGSLITQQWKSVGDSGVLRAGILPPSGVITERGGRVSVAVTGADGTVITGVPSKESASELLFSGVRPGTYSLVAAGPNLVALYAVHFVAEPTSKTNRPLLVAPANLDVAIVRAAATRYLPDEVDFAAVFAASVGSQIVKQQEIAEDQIPRIRLSGDLLKGQAYRAGVAGSDMIPAGANNVLVYQNQTLVKQLVSQTNGSFEIDALPPGAYSIIIAGPDGMAVTGFEIAENRLTTAQFTEDSAIHYVTQPVGDPQSTFAVQLAPVGTQSPAVEMLFNAPGTAQQNAAVTGVPADQLQGMSGGGGGGGGGALGGGAGLGPILGLGGIGAAAAIASSDDDDTLVPPPIASPITP</sequence>
<gene>
    <name evidence="2" type="ORF">QTN89_23285</name>
</gene>
<evidence type="ECO:0008006" key="4">
    <source>
        <dbReference type="Google" id="ProtNLM"/>
    </source>
</evidence>
<evidence type="ECO:0000256" key="1">
    <source>
        <dbReference type="SAM" id="SignalP"/>
    </source>
</evidence>
<comment type="caution">
    <text evidence="2">The sequence shown here is derived from an EMBL/GenBank/DDBJ whole genome shotgun (WGS) entry which is preliminary data.</text>
</comment>
<accession>A0ABT7PPK2</accession>